<dbReference type="Proteomes" id="UP001172102">
    <property type="component" value="Unassembled WGS sequence"/>
</dbReference>
<gene>
    <name evidence="1" type="ORF">B0H67DRAFT_647495</name>
</gene>
<protein>
    <submittedName>
        <fullName evidence="1">Uncharacterized protein</fullName>
    </submittedName>
</protein>
<organism evidence="1 2">
    <name type="scientific">Lasiosphaeris hirsuta</name>
    <dbReference type="NCBI Taxonomy" id="260670"/>
    <lineage>
        <taxon>Eukaryota</taxon>
        <taxon>Fungi</taxon>
        <taxon>Dikarya</taxon>
        <taxon>Ascomycota</taxon>
        <taxon>Pezizomycotina</taxon>
        <taxon>Sordariomycetes</taxon>
        <taxon>Sordariomycetidae</taxon>
        <taxon>Sordariales</taxon>
        <taxon>Lasiosphaeriaceae</taxon>
        <taxon>Lasiosphaeris</taxon>
    </lineage>
</organism>
<reference evidence="1" key="1">
    <citation type="submission" date="2023-06" db="EMBL/GenBank/DDBJ databases">
        <title>Genome-scale phylogeny and comparative genomics of the fungal order Sordariales.</title>
        <authorList>
            <consortium name="Lawrence Berkeley National Laboratory"/>
            <person name="Hensen N."/>
            <person name="Bonometti L."/>
            <person name="Westerberg I."/>
            <person name="Brannstrom I.O."/>
            <person name="Guillou S."/>
            <person name="Cros-Aarteil S."/>
            <person name="Calhoun S."/>
            <person name="Haridas S."/>
            <person name="Kuo A."/>
            <person name="Mondo S."/>
            <person name="Pangilinan J."/>
            <person name="Riley R."/>
            <person name="Labutti K."/>
            <person name="Andreopoulos B."/>
            <person name="Lipzen A."/>
            <person name="Chen C."/>
            <person name="Yanf M."/>
            <person name="Daum C."/>
            <person name="Ng V."/>
            <person name="Clum A."/>
            <person name="Steindorff A."/>
            <person name="Ohm R."/>
            <person name="Martin F."/>
            <person name="Silar P."/>
            <person name="Natvig D."/>
            <person name="Lalanne C."/>
            <person name="Gautier V."/>
            <person name="Ament-Velasquez S.L."/>
            <person name="Kruys A."/>
            <person name="Hutchinson M.I."/>
            <person name="Powell A.J."/>
            <person name="Barry K."/>
            <person name="Miller A.N."/>
            <person name="Grigoriev I.V."/>
            <person name="Debuchy R."/>
            <person name="Gladieux P."/>
            <person name="Thoren M.H."/>
            <person name="Johannesson H."/>
        </authorList>
    </citation>
    <scope>NUCLEOTIDE SEQUENCE</scope>
    <source>
        <strain evidence="1">SMH4607-1</strain>
    </source>
</reference>
<name>A0AA40DL73_9PEZI</name>
<proteinExistence type="predicted"/>
<dbReference type="EMBL" id="JAUKUA010000006">
    <property type="protein sequence ID" value="KAK0707300.1"/>
    <property type="molecule type" value="Genomic_DNA"/>
</dbReference>
<evidence type="ECO:0000313" key="1">
    <source>
        <dbReference type="EMBL" id="KAK0707300.1"/>
    </source>
</evidence>
<evidence type="ECO:0000313" key="2">
    <source>
        <dbReference type="Proteomes" id="UP001172102"/>
    </source>
</evidence>
<accession>A0AA40DL73</accession>
<keyword evidence="2" id="KW-1185">Reference proteome</keyword>
<comment type="caution">
    <text evidence="1">The sequence shown here is derived from an EMBL/GenBank/DDBJ whole genome shotgun (WGS) entry which is preliminary data.</text>
</comment>
<dbReference type="AlphaFoldDB" id="A0AA40DL73"/>
<sequence length="338" mass="39351">MNDDLFEKTLWHFGDSPFFDGKEFRRSPNYLKNLLQFSQEPWKIPTEAELDTFFEQASCTQEEGDNMCSREYWVEDEGKYRFSAAAAAIYSLRSITAVTRQHMRKIVLYEDRPSVGSPDSQPRGLAPFCTENPAPRVECRVSHWRNCFLKGFSGSRSKTEMDQWIFDSLTHHKTDPGRPAAEMICEASLFPEQKTLVFDCEGAPELTAEVFQDAIHRDAAWQTAMDRPRAVPPRGWSVPPYQHGAPPFHCKGFPELLRRLWEKDPTCRVRCDGFDPGHPWDDAQIDAIAEANRAYSETDDSHHWRSMRWMEAYMVDAEVWATRHRRRCRPFTTCWPRT</sequence>